<dbReference type="AlphaFoldDB" id="A0AAJ0DZN0"/>
<feature type="transmembrane region" description="Helical" evidence="2">
    <location>
        <begin position="99"/>
        <end position="118"/>
    </location>
</feature>
<gene>
    <name evidence="3" type="ORF">CCOS01_08613</name>
</gene>
<keyword evidence="4" id="KW-1185">Reference proteome</keyword>
<feature type="region of interest" description="Disordered" evidence="1">
    <location>
        <begin position="1"/>
        <end position="86"/>
    </location>
</feature>
<dbReference type="RefSeq" id="XP_060313048.1">
    <property type="nucleotide sequence ID" value="XM_060456774.1"/>
</dbReference>
<keyword evidence="2" id="KW-1133">Transmembrane helix</keyword>
<proteinExistence type="predicted"/>
<keyword evidence="2" id="KW-0472">Membrane</keyword>
<evidence type="ECO:0000313" key="3">
    <source>
        <dbReference type="EMBL" id="KAK1526195.1"/>
    </source>
</evidence>
<dbReference type="GeneID" id="85340321"/>
<evidence type="ECO:0000256" key="2">
    <source>
        <dbReference type="SAM" id="Phobius"/>
    </source>
</evidence>
<reference evidence="3 4" key="1">
    <citation type="submission" date="2016-10" db="EMBL/GenBank/DDBJ databases">
        <title>The genome sequence of Colletotrichum fioriniae PJ7.</title>
        <authorList>
            <person name="Baroncelli R."/>
        </authorList>
    </citation>
    <scope>NUCLEOTIDE SEQUENCE [LARGE SCALE GENOMIC DNA]</scope>
    <source>
        <strain evidence="3 4">IMI 309622</strain>
    </source>
</reference>
<dbReference type="Proteomes" id="UP001240678">
    <property type="component" value="Unassembled WGS sequence"/>
</dbReference>
<comment type="caution">
    <text evidence="3">The sequence shown here is derived from an EMBL/GenBank/DDBJ whole genome shotgun (WGS) entry which is preliminary data.</text>
</comment>
<feature type="compositionally biased region" description="Acidic residues" evidence="1">
    <location>
        <begin position="17"/>
        <end position="27"/>
    </location>
</feature>
<organism evidence="3 4">
    <name type="scientific">Colletotrichum costaricense</name>
    <dbReference type="NCBI Taxonomy" id="1209916"/>
    <lineage>
        <taxon>Eukaryota</taxon>
        <taxon>Fungi</taxon>
        <taxon>Dikarya</taxon>
        <taxon>Ascomycota</taxon>
        <taxon>Pezizomycotina</taxon>
        <taxon>Sordariomycetes</taxon>
        <taxon>Hypocreomycetidae</taxon>
        <taxon>Glomerellales</taxon>
        <taxon>Glomerellaceae</taxon>
        <taxon>Colletotrichum</taxon>
        <taxon>Colletotrichum acutatum species complex</taxon>
    </lineage>
</organism>
<protein>
    <submittedName>
        <fullName evidence="3">Uncharacterized protein</fullName>
    </submittedName>
</protein>
<name>A0AAJ0DZN0_9PEZI</name>
<dbReference type="EMBL" id="MOOE01000008">
    <property type="protein sequence ID" value="KAK1526195.1"/>
    <property type="molecule type" value="Genomic_DNA"/>
</dbReference>
<evidence type="ECO:0000313" key="4">
    <source>
        <dbReference type="Proteomes" id="UP001240678"/>
    </source>
</evidence>
<accession>A0AAJ0DZN0</accession>
<keyword evidence="2" id="KW-0812">Transmembrane</keyword>
<sequence length="139" mass="15234">MRYPRKQRGQEGMVQTGEEEEEEEEEQQERGKKKKPPLVWSMHAHHPHTPWTRLTPTTHPSRGLQQPPSSPPRPLSARRTPDPCRKVGVRYGTASHSGVAAAAAACSLSSLLLVALPYDLRPLGVWSPVIFGGSPSGGD</sequence>
<evidence type="ECO:0000256" key="1">
    <source>
        <dbReference type="SAM" id="MobiDB-lite"/>
    </source>
</evidence>